<dbReference type="PROSITE" id="PS00143">
    <property type="entry name" value="INSULINASE"/>
    <property type="match status" value="1"/>
</dbReference>
<evidence type="ECO:0000313" key="5">
    <source>
        <dbReference type="EMBL" id="BCJ38022.1"/>
    </source>
</evidence>
<feature type="region of interest" description="Disordered" evidence="2">
    <location>
        <begin position="474"/>
        <end position="495"/>
    </location>
</feature>
<keyword evidence="6" id="KW-1185">Reference proteome</keyword>
<reference evidence="5 6" key="1">
    <citation type="submission" date="2020-08" db="EMBL/GenBank/DDBJ databases">
        <title>Whole genome shotgun sequence of Actinocatenispora thailandica NBRC 105041.</title>
        <authorList>
            <person name="Komaki H."/>
            <person name="Tamura T."/>
        </authorList>
    </citation>
    <scope>NUCLEOTIDE SEQUENCE [LARGE SCALE GENOMIC DNA]</scope>
    <source>
        <strain evidence="5 6">NBRC 105041</strain>
    </source>
</reference>
<dbReference type="GO" id="GO:0004222">
    <property type="term" value="F:metalloendopeptidase activity"/>
    <property type="evidence" value="ECO:0007669"/>
    <property type="project" value="InterPro"/>
</dbReference>
<dbReference type="GO" id="GO:0046872">
    <property type="term" value="F:metal ion binding"/>
    <property type="evidence" value="ECO:0007669"/>
    <property type="project" value="InterPro"/>
</dbReference>
<dbReference type="EMBL" id="AP023355">
    <property type="protein sequence ID" value="BCJ38022.1"/>
    <property type="molecule type" value="Genomic_DNA"/>
</dbReference>
<dbReference type="GO" id="GO:0006508">
    <property type="term" value="P:proteolysis"/>
    <property type="evidence" value="ECO:0007669"/>
    <property type="project" value="InterPro"/>
</dbReference>
<dbReference type="KEGG" id="atl:Athai_55250"/>
<dbReference type="AlphaFoldDB" id="A0A7R7DUE6"/>
<dbReference type="Proteomes" id="UP000611640">
    <property type="component" value="Chromosome"/>
</dbReference>
<evidence type="ECO:0000313" key="6">
    <source>
        <dbReference type="Proteomes" id="UP000611640"/>
    </source>
</evidence>
<comment type="similarity">
    <text evidence="1">Belongs to the peptidase M16 family.</text>
</comment>
<dbReference type="InterPro" id="IPR001431">
    <property type="entry name" value="Pept_M16_Zn_BS"/>
</dbReference>
<dbReference type="InterPro" id="IPR011765">
    <property type="entry name" value="Pept_M16_N"/>
</dbReference>
<dbReference type="Pfam" id="PF00675">
    <property type="entry name" value="Peptidase_M16"/>
    <property type="match status" value="1"/>
</dbReference>
<feature type="transmembrane region" description="Helical" evidence="3">
    <location>
        <begin position="529"/>
        <end position="548"/>
    </location>
</feature>
<keyword evidence="3" id="KW-0812">Transmembrane</keyword>
<name>A0A7R7DUE6_9ACTN</name>
<organism evidence="5 6">
    <name type="scientific">Actinocatenispora thailandica</name>
    <dbReference type="NCBI Taxonomy" id="227318"/>
    <lineage>
        <taxon>Bacteria</taxon>
        <taxon>Bacillati</taxon>
        <taxon>Actinomycetota</taxon>
        <taxon>Actinomycetes</taxon>
        <taxon>Micromonosporales</taxon>
        <taxon>Micromonosporaceae</taxon>
        <taxon>Actinocatenispora</taxon>
    </lineage>
</organism>
<evidence type="ECO:0000259" key="4">
    <source>
        <dbReference type="Pfam" id="PF00675"/>
    </source>
</evidence>
<evidence type="ECO:0000256" key="2">
    <source>
        <dbReference type="SAM" id="MobiDB-lite"/>
    </source>
</evidence>
<proteinExistence type="inferred from homology"/>
<feature type="domain" description="Peptidase M16 N-terminal" evidence="4">
    <location>
        <begin position="20"/>
        <end position="62"/>
    </location>
</feature>
<sequence length="556" mass="59186">MTRDDTEVEIDGVPVLRAPAPDGVCRAGLMFRVGYADETLTQSGITHLVEHLALHGTDLADRRSNGFTSMLDTQFAVTGSEDEVVTFFDTLCGTLSDLPVDRLDTERQLLRAERRSRGGLTVGPMLRERYGAQRHGLPAYQELGLHTVDADALREWAAQWFTRQNAVLWLMGDAVPDKLRLALPDGRRMPAPPAVDLLVETPAYFHEDHDRILCTAVVPRSPAVPVFRRALERLLYRELRENGGYSYAVEVAAEPRGDGYSTVTVAADTVPDRQDAAVGQFLDVMAALRRGRVPAGDVTAALDDARRQVSHPNWAAESLPARALDLLLGQTSGTAEGVLGTTIEDLAGVAREFAGSALLSLPVRRQADWAGFAPVPSGSTHCVVGTRYASRSGTGTELVVGPTGVTACGASGRARTVEYASCAAVVVWPDGGRVLVGDDGFEIAVEPTLFDLDAAALDSLAAVPAQLLVPLPARDPREIPQPAEPAAPAPDQEPDRRGQLRPLVLLLVLALAFAALFGFAAVADQWGGGALGAAGSAAGSGVLIGLIARLKRRDRK</sequence>
<gene>
    <name evidence="5" type="ORF">Athai_55250</name>
</gene>
<keyword evidence="3" id="KW-1133">Transmembrane helix</keyword>
<dbReference type="InterPro" id="IPR011249">
    <property type="entry name" value="Metalloenz_LuxS/M16"/>
</dbReference>
<dbReference type="Gene3D" id="3.30.830.10">
    <property type="entry name" value="Metalloenzyme, LuxS/M16 peptidase-like"/>
    <property type="match status" value="2"/>
</dbReference>
<protein>
    <recommendedName>
        <fullName evidence="4">Peptidase M16 N-terminal domain-containing protein</fullName>
    </recommendedName>
</protein>
<evidence type="ECO:0000256" key="3">
    <source>
        <dbReference type="SAM" id="Phobius"/>
    </source>
</evidence>
<feature type="transmembrane region" description="Helical" evidence="3">
    <location>
        <begin position="503"/>
        <end position="523"/>
    </location>
</feature>
<dbReference type="RefSeq" id="WP_203964125.1">
    <property type="nucleotide sequence ID" value="NZ_AP023355.1"/>
</dbReference>
<keyword evidence="3" id="KW-0472">Membrane</keyword>
<evidence type="ECO:0000256" key="1">
    <source>
        <dbReference type="ARBA" id="ARBA00007261"/>
    </source>
</evidence>
<accession>A0A7R7DUE6</accession>
<dbReference type="SUPFAM" id="SSF63411">
    <property type="entry name" value="LuxS/MPP-like metallohydrolase"/>
    <property type="match status" value="2"/>
</dbReference>